<protein>
    <recommendedName>
        <fullName evidence="1">Endonuclease/exonuclease/phosphatase domain-containing protein</fullName>
    </recommendedName>
</protein>
<dbReference type="PANTHER" id="PTHR33395">
    <property type="entry name" value="TRANSCRIPTASE, PUTATIVE-RELATED-RELATED"/>
    <property type="match status" value="1"/>
</dbReference>
<evidence type="ECO:0000313" key="3">
    <source>
        <dbReference type="Proteomes" id="UP000186922"/>
    </source>
</evidence>
<dbReference type="Proteomes" id="UP000186922">
    <property type="component" value="Unassembled WGS sequence"/>
</dbReference>
<organism evidence="2 3">
    <name type="scientific">Ramazzottius varieornatus</name>
    <name type="common">Water bear</name>
    <name type="synonym">Tardigrade</name>
    <dbReference type="NCBI Taxonomy" id="947166"/>
    <lineage>
        <taxon>Eukaryota</taxon>
        <taxon>Metazoa</taxon>
        <taxon>Ecdysozoa</taxon>
        <taxon>Tardigrada</taxon>
        <taxon>Eutardigrada</taxon>
        <taxon>Parachela</taxon>
        <taxon>Hypsibioidea</taxon>
        <taxon>Ramazzottiidae</taxon>
        <taxon>Ramazzottius</taxon>
    </lineage>
</organism>
<dbReference type="GO" id="GO:0003824">
    <property type="term" value="F:catalytic activity"/>
    <property type="evidence" value="ECO:0007669"/>
    <property type="project" value="InterPro"/>
</dbReference>
<accession>A0A1D1VV28</accession>
<dbReference type="PANTHER" id="PTHR33395:SF22">
    <property type="entry name" value="REVERSE TRANSCRIPTASE DOMAIN-CONTAINING PROTEIN"/>
    <property type="match status" value="1"/>
</dbReference>
<keyword evidence="3" id="KW-1185">Reference proteome</keyword>
<feature type="domain" description="Endonuclease/exonuclease/phosphatase" evidence="1">
    <location>
        <begin position="19"/>
        <end position="215"/>
    </location>
</feature>
<dbReference type="Pfam" id="PF03372">
    <property type="entry name" value="Exo_endo_phos"/>
    <property type="match status" value="1"/>
</dbReference>
<evidence type="ECO:0000313" key="2">
    <source>
        <dbReference type="EMBL" id="GAV04881.1"/>
    </source>
</evidence>
<dbReference type="AlphaFoldDB" id="A0A1D1VV28"/>
<sequence length="487" mass="55164">MPVPQFMGVVGKKLVIRYANVNGIRSKSNEVKRWMEDRMADVVALVEIMAGPSTADCSFCDPAFYKLQRLDRYGCQTSTGGGVALVIRKEFQIRRMVEYELVRLEVLWVEVIALRMNLLIGVVHAPGYDSEVFSKLRTSMERISPHLRRNILMLGDFNCPNISWSDKASGSLKRERDLLSLQSEFRLWQKVWQITRERGKSCSSLDLVFVSQLGLIRNVKTIKPQAATNDHHGLQYFLMLMTPKFVVKSRKQWRVDDVTSNEFRGMLASVDWNGMFDRRTKDPADQTAWKELGAQKNKLILRDKHRRLRKIATSSRRNPAAVWKCIKKNTVCSPIPPISVPGSDDRYLVYPQDKAEFISKTFADEHVDCPVHYKAHLPPLPVCLMEPAISPRCPDLLITTTAILTITKKLDVNKAAGSSLITNRLLKVAGVAIVYPLSRLFNLIIQTGQFPTVWKKADVVPIPKKGGSAFRPILSSTLVQTLQEDPC</sequence>
<evidence type="ECO:0000259" key="1">
    <source>
        <dbReference type="Pfam" id="PF03372"/>
    </source>
</evidence>
<dbReference type="Gene3D" id="3.60.10.10">
    <property type="entry name" value="Endonuclease/exonuclease/phosphatase"/>
    <property type="match status" value="1"/>
</dbReference>
<dbReference type="EMBL" id="BDGG01000011">
    <property type="protein sequence ID" value="GAV04881.1"/>
    <property type="molecule type" value="Genomic_DNA"/>
</dbReference>
<dbReference type="GO" id="GO:0007508">
    <property type="term" value="P:larval heart development"/>
    <property type="evidence" value="ECO:0007669"/>
    <property type="project" value="TreeGrafter"/>
</dbReference>
<dbReference type="OrthoDB" id="410104at2759"/>
<dbReference type="GO" id="GO:0031012">
    <property type="term" value="C:extracellular matrix"/>
    <property type="evidence" value="ECO:0007669"/>
    <property type="project" value="TreeGrafter"/>
</dbReference>
<gene>
    <name evidence="2" type="primary">RvY_15088-1</name>
    <name evidence="2" type="synonym">RvY_15088.1</name>
    <name evidence="2" type="ORF">RvY_15088</name>
</gene>
<dbReference type="GO" id="GO:0061343">
    <property type="term" value="P:cell adhesion involved in heart morphogenesis"/>
    <property type="evidence" value="ECO:0007669"/>
    <property type="project" value="TreeGrafter"/>
</dbReference>
<comment type="caution">
    <text evidence="2">The sequence shown here is derived from an EMBL/GenBank/DDBJ whole genome shotgun (WGS) entry which is preliminary data.</text>
</comment>
<dbReference type="InterPro" id="IPR036691">
    <property type="entry name" value="Endo/exonu/phosph_ase_sf"/>
</dbReference>
<dbReference type="SUPFAM" id="SSF56219">
    <property type="entry name" value="DNase I-like"/>
    <property type="match status" value="1"/>
</dbReference>
<dbReference type="InterPro" id="IPR005135">
    <property type="entry name" value="Endo/exonuclease/phosphatase"/>
</dbReference>
<reference evidence="2 3" key="1">
    <citation type="journal article" date="2016" name="Nat. Commun.">
        <title>Extremotolerant tardigrade genome and improved radiotolerance of human cultured cells by tardigrade-unique protein.</title>
        <authorList>
            <person name="Hashimoto T."/>
            <person name="Horikawa D.D."/>
            <person name="Saito Y."/>
            <person name="Kuwahara H."/>
            <person name="Kozuka-Hata H."/>
            <person name="Shin-I T."/>
            <person name="Minakuchi Y."/>
            <person name="Ohishi K."/>
            <person name="Motoyama A."/>
            <person name="Aizu T."/>
            <person name="Enomoto A."/>
            <person name="Kondo K."/>
            <person name="Tanaka S."/>
            <person name="Hara Y."/>
            <person name="Koshikawa S."/>
            <person name="Sagara H."/>
            <person name="Miura T."/>
            <person name="Yokobori S."/>
            <person name="Miyagawa K."/>
            <person name="Suzuki Y."/>
            <person name="Kubo T."/>
            <person name="Oyama M."/>
            <person name="Kohara Y."/>
            <person name="Fujiyama A."/>
            <person name="Arakawa K."/>
            <person name="Katayama T."/>
            <person name="Toyoda A."/>
            <person name="Kunieda T."/>
        </authorList>
    </citation>
    <scope>NUCLEOTIDE SEQUENCE [LARGE SCALE GENOMIC DNA]</scope>
    <source>
        <strain evidence="2 3">YOKOZUNA-1</strain>
    </source>
</reference>
<proteinExistence type="predicted"/>
<name>A0A1D1VV28_RAMVA</name>